<dbReference type="Proteomes" id="UP001732720">
    <property type="component" value="Chromosome 16"/>
</dbReference>
<evidence type="ECO:0000313" key="1">
    <source>
        <dbReference type="Proteomes" id="UP001732720"/>
    </source>
</evidence>
<name>A0AC58LC65_CASCN</name>
<dbReference type="RefSeq" id="XP_073914744.1">
    <property type="nucleotide sequence ID" value="XM_074058643.1"/>
</dbReference>
<reference evidence="2" key="1">
    <citation type="submission" date="2025-08" db="UniProtKB">
        <authorList>
            <consortium name="RefSeq"/>
        </authorList>
    </citation>
    <scope>IDENTIFICATION</scope>
</reference>
<proteinExistence type="predicted"/>
<organism evidence="1 2">
    <name type="scientific">Castor canadensis</name>
    <name type="common">American beaver</name>
    <dbReference type="NCBI Taxonomy" id="51338"/>
    <lineage>
        <taxon>Eukaryota</taxon>
        <taxon>Metazoa</taxon>
        <taxon>Chordata</taxon>
        <taxon>Craniata</taxon>
        <taxon>Vertebrata</taxon>
        <taxon>Euteleostomi</taxon>
        <taxon>Mammalia</taxon>
        <taxon>Eutheria</taxon>
        <taxon>Euarchontoglires</taxon>
        <taxon>Glires</taxon>
        <taxon>Rodentia</taxon>
        <taxon>Castorimorpha</taxon>
        <taxon>Castoridae</taxon>
        <taxon>Castor</taxon>
    </lineage>
</organism>
<accession>A0AC58LC65</accession>
<protein>
    <submittedName>
        <fullName evidence="2">Olfactory receptor 2Y1B-like</fullName>
    </submittedName>
</protein>
<sequence>MGISNTSSGEGFILVGFSDWPQLEIVLFVFISIFYSLTLFGNTTIIVLSRLDLRLYTPMYFFLSHLSFLDLCYPTSIVPQLLINLHGLDRTISYTRCVAQLFIFLTLASTECVLLVAMAFDRYVAVCHPLHYTTIMHPGLCQALAMASWLGGFMNSLIQTGLVIAMPLCGHELNHFFCEMPIFLKLACEDTGGTEAKMFVARTIILVFPAAIILSSYAHIGRAVLKVKSMAGCRKAFGTCGSHLLVVSLFYGSGIYTYLQPTHRYSESRGKFVALFYTIITPMLNPLIYTLRNKDVKGAFWKVLERDQDSK</sequence>
<gene>
    <name evidence="2" type="primary">LOC109703436</name>
</gene>
<evidence type="ECO:0000313" key="2">
    <source>
        <dbReference type="RefSeq" id="XP_073914744.1"/>
    </source>
</evidence>
<keyword evidence="1" id="KW-1185">Reference proteome</keyword>